<dbReference type="Proteomes" id="UP001165083">
    <property type="component" value="Unassembled WGS sequence"/>
</dbReference>
<name>A0A9W6TZT1_9STRA</name>
<gene>
    <name evidence="1" type="ORF">Plil01_000933900</name>
</gene>
<proteinExistence type="predicted"/>
<comment type="caution">
    <text evidence="1">The sequence shown here is derived from an EMBL/GenBank/DDBJ whole genome shotgun (WGS) entry which is preliminary data.</text>
</comment>
<organism evidence="1 2">
    <name type="scientific">Phytophthora lilii</name>
    <dbReference type="NCBI Taxonomy" id="2077276"/>
    <lineage>
        <taxon>Eukaryota</taxon>
        <taxon>Sar</taxon>
        <taxon>Stramenopiles</taxon>
        <taxon>Oomycota</taxon>
        <taxon>Peronosporomycetes</taxon>
        <taxon>Peronosporales</taxon>
        <taxon>Peronosporaceae</taxon>
        <taxon>Phytophthora</taxon>
    </lineage>
</organism>
<protein>
    <submittedName>
        <fullName evidence="1">Unnamed protein product</fullName>
    </submittedName>
</protein>
<reference evidence="1" key="1">
    <citation type="submission" date="2023-04" db="EMBL/GenBank/DDBJ databases">
        <title>Phytophthora lilii NBRC 32176.</title>
        <authorList>
            <person name="Ichikawa N."/>
            <person name="Sato H."/>
            <person name="Tonouchi N."/>
        </authorList>
    </citation>
    <scope>NUCLEOTIDE SEQUENCE</scope>
    <source>
        <strain evidence="1">NBRC 32176</strain>
    </source>
</reference>
<dbReference type="AlphaFoldDB" id="A0A9W6TZT1"/>
<evidence type="ECO:0000313" key="1">
    <source>
        <dbReference type="EMBL" id="GMF23205.1"/>
    </source>
</evidence>
<dbReference type="EMBL" id="BSXW01000466">
    <property type="protein sequence ID" value="GMF23205.1"/>
    <property type="molecule type" value="Genomic_DNA"/>
</dbReference>
<keyword evidence="2" id="KW-1185">Reference proteome</keyword>
<evidence type="ECO:0000313" key="2">
    <source>
        <dbReference type="Proteomes" id="UP001165083"/>
    </source>
</evidence>
<accession>A0A9W6TZT1</accession>
<sequence>MSGIPDSSTSIPNYDDAIPKKYRGASVKTISELDIKSLFRTLDGLDQGFLDLVARIPDNDTELEQSSDPWLEPKGVKLHVDYSKLAAYNVRMIQALMERIELLETRARLNTSGMAP</sequence>